<reference evidence="9" key="1">
    <citation type="submission" date="2021-06" db="EMBL/GenBank/DDBJ databases">
        <authorList>
            <person name="Kallberg Y."/>
            <person name="Tangrot J."/>
            <person name="Rosling A."/>
        </authorList>
    </citation>
    <scope>NUCLEOTIDE SEQUENCE</scope>
    <source>
        <strain evidence="9">MA453B</strain>
    </source>
</reference>
<comment type="catalytic activity">
    <reaction evidence="7">
        <text>CMP + ATP = CDP + ADP</text>
        <dbReference type="Rhea" id="RHEA:11600"/>
        <dbReference type="ChEBI" id="CHEBI:30616"/>
        <dbReference type="ChEBI" id="CHEBI:58069"/>
        <dbReference type="ChEBI" id="CHEBI:60377"/>
        <dbReference type="ChEBI" id="CHEBI:456216"/>
        <dbReference type="EC" id="2.7.4.25"/>
    </reaction>
</comment>
<evidence type="ECO:0000256" key="5">
    <source>
        <dbReference type="ARBA" id="ARBA00022840"/>
    </source>
</evidence>
<evidence type="ECO:0000256" key="4">
    <source>
        <dbReference type="ARBA" id="ARBA00022777"/>
    </source>
</evidence>
<feature type="non-terminal residue" evidence="9">
    <location>
        <position position="44"/>
    </location>
</feature>
<dbReference type="AlphaFoldDB" id="A0A9N9KH43"/>
<name>A0A9N9KH43_9GLOM</name>
<keyword evidence="4" id="KW-0418">Kinase</keyword>
<dbReference type="GO" id="GO:0036431">
    <property type="term" value="F:dCMP kinase activity"/>
    <property type="evidence" value="ECO:0007669"/>
    <property type="project" value="InterPro"/>
</dbReference>
<dbReference type="GO" id="GO:0006139">
    <property type="term" value="P:nucleobase-containing compound metabolic process"/>
    <property type="evidence" value="ECO:0007669"/>
    <property type="project" value="InterPro"/>
</dbReference>
<dbReference type="GO" id="GO:0005524">
    <property type="term" value="F:ATP binding"/>
    <property type="evidence" value="ECO:0007669"/>
    <property type="project" value="UniProtKB-KW"/>
</dbReference>
<dbReference type="Proteomes" id="UP000789405">
    <property type="component" value="Unassembled WGS sequence"/>
</dbReference>
<dbReference type="InterPro" id="IPR027417">
    <property type="entry name" value="P-loop_NTPase"/>
</dbReference>
<keyword evidence="2" id="KW-0808">Transferase</keyword>
<feature type="non-terminal residue" evidence="9">
    <location>
        <position position="1"/>
    </location>
</feature>
<accession>A0A9N9KH43</accession>
<sequence>MTQINITIDGPIASGKTTVGKFIAEKIQYQFIDTRIFYRYLGYL</sequence>
<evidence type="ECO:0000313" key="9">
    <source>
        <dbReference type="EMBL" id="CAG8828610.1"/>
    </source>
</evidence>
<comment type="caution">
    <text evidence="9">The sequence shown here is derived from an EMBL/GenBank/DDBJ whole genome shotgun (WGS) entry which is preliminary data.</text>
</comment>
<evidence type="ECO:0000256" key="3">
    <source>
        <dbReference type="ARBA" id="ARBA00022741"/>
    </source>
</evidence>
<proteinExistence type="predicted"/>
<feature type="domain" description="Cytidylate kinase" evidence="8">
    <location>
        <begin position="6"/>
        <end position="43"/>
    </location>
</feature>
<gene>
    <name evidence="9" type="ORF">DERYTH_LOCUS28524</name>
</gene>
<evidence type="ECO:0000313" key="10">
    <source>
        <dbReference type="Proteomes" id="UP000789405"/>
    </source>
</evidence>
<dbReference type="InterPro" id="IPR011994">
    <property type="entry name" value="Cytidylate_kinase_dom"/>
</dbReference>
<keyword evidence="5" id="KW-0067">ATP-binding</keyword>
<evidence type="ECO:0000256" key="1">
    <source>
        <dbReference type="ARBA" id="ARBA00012906"/>
    </source>
</evidence>
<dbReference type="EMBL" id="CAJVPY010071662">
    <property type="protein sequence ID" value="CAG8828610.1"/>
    <property type="molecule type" value="Genomic_DNA"/>
</dbReference>
<evidence type="ECO:0000259" key="8">
    <source>
        <dbReference type="Pfam" id="PF02224"/>
    </source>
</evidence>
<evidence type="ECO:0000256" key="6">
    <source>
        <dbReference type="ARBA" id="ARBA00047615"/>
    </source>
</evidence>
<keyword evidence="10" id="KW-1185">Reference proteome</keyword>
<protein>
    <recommendedName>
        <fullName evidence="1">(d)CMP kinase</fullName>
        <ecNumber evidence="1">2.7.4.25</ecNumber>
    </recommendedName>
</protein>
<dbReference type="EC" id="2.7.4.25" evidence="1"/>
<keyword evidence="3" id="KW-0547">Nucleotide-binding</keyword>
<dbReference type="OrthoDB" id="10263145at2759"/>
<evidence type="ECO:0000256" key="2">
    <source>
        <dbReference type="ARBA" id="ARBA00022679"/>
    </source>
</evidence>
<comment type="catalytic activity">
    <reaction evidence="6">
        <text>dCMP + ATP = dCDP + ADP</text>
        <dbReference type="Rhea" id="RHEA:25094"/>
        <dbReference type="ChEBI" id="CHEBI:30616"/>
        <dbReference type="ChEBI" id="CHEBI:57566"/>
        <dbReference type="ChEBI" id="CHEBI:58593"/>
        <dbReference type="ChEBI" id="CHEBI:456216"/>
        <dbReference type="EC" id="2.7.4.25"/>
    </reaction>
</comment>
<organism evidence="9 10">
    <name type="scientific">Dentiscutata erythropus</name>
    <dbReference type="NCBI Taxonomy" id="1348616"/>
    <lineage>
        <taxon>Eukaryota</taxon>
        <taxon>Fungi</taxon>
        <taxon>Fungi incertae sedis</taxon>
        <taxon>Mucoromycota</taxon>
        <taxon>Glomeromycotina</taxon>
        <taxon>Glomeromycetes</taxon>
        <taxon>Diversisporales</taxon>
        <taxon>Gigasporaceae</taxon>
        <taxon>Dentiscutata</taxon>
    </lineage>
</organism>
<evidence type="ECO:0000256" key="7">
    <source>
        <dbReference type="ARBA" id="ARBA00048478"/>
    </source>
</evidence>
<dbReference type="Gene3D" id="3.40.50.300">
    <property type="entry name" value="P-loop containing nucleotide triphosphate hydrolases"/>
    <property type="match status" value="1"/>
</dbReference>
<dbReference type="SUPFAM" id="SSF52540">
    <property type="entry name" value="P-loop containing nucleoside triphosphate hydrolases"/>
    <property type="match status" value="1"/>
</dbReference>
<dbReference type="Pfam" id="PF02224">
    <property type="entry name" value="Cytidylate_kin"/>
    <property type="match status" value="1"/>
</dbReference>